<keyword evidence="3" id="KW-1185">Reference proteome</keyword>
<dbReference type="AlphaFoldDB" id="A0A918C971"/>
<organism evidence="2 3">
    <name type="scientific">Deinococcus ruber</name>
    <dbReference type="NCBI Taxonomy" id="1848197"/>
    <lineage>
        <taxon>Bacteria</taxon>
        <taxon>Thermotogati</taxon>
        <taxon>Deinococcota</taxon>
        <taxon>Deinococci</taxon>
        <taxon>Deinococcales</taxon>
        <taxon>Deinococcaceae</taxon>
        <taxon>Deinococcus</taxon>
    </lineage>
</organism>
<protein>
    <recommendedName>
        <fullName evidence="4">Portal protein</fullName>
    </recommendedName>
</protein>
<name>A0A918C971_9DEIO</name>
<sequence length="497" mass="54482">MKPINIFQRFGQWLGEGALPPAQEGPPQSLSTSPPALQLSGADAQPFSYEFVPESSAYTAAFQAITSQLTRVPGRQLSEDPATLESVLSYFEDTYDGYGNDNRPRIIRILRGLSESDDDVHGAVGDLQSMCGAGCTVDYVGGARAIKAAEAEWDAFQTRIYPEGGGLSGLINNQVREFAVAGAGSLEWVPQKNRRGIDRVALVPSEEIRIRRDPDTGVLRYQQWGFATVIDLDPTTYHHMALFTSGRKPYGVPLYISSLFSLERKRQLLAAEQRVINLMARSALVQAMITQPTPEAFGMPGVPVNDRRYIAAVDAFYKAAARTILAGGENGLYVGSDKVDLKVHPIAQTAQGAPEVTKGNQHRVWNALGTQPFLRGEMDSTTQALAQVTIPLVYAQAVMVQQGLKRQLEFGFNLHLRLMGIPAQANMLFTPPKSPFLLDEARAFLFRAEANGKLAELFGKAWAQHAMREYDIVEDDDQRAPAWWNPSPAAGTTSPNK</sequence>
<reference evidence="2" key="1">
    <citation type="journal article" date="2014" name="Int. J. Syst. Evol. Microbiol.">
        <title>Complete genome sequence of Corynebacterium casei LMG S-19264T (=DSM 44701T), isolated from a smear-ripened cheese.</title>
        <authorList>
            <consortium name="US DOE Joint Genome Institute (JGI-PGF)"/>
            <person name="Walter F."/>
            <person name="Albersmeier A."/>
            <person name="Kalinowski J."/>
            <person name="Ruckert C."/>
        </authorList>
    </citation>
    <scope>NUCLEOTIDE SEQUENCE</scope>
    <source>
        <strain evidence="2">JCM 31311</strain>
    </source>
</reference>
<dbReference type="EMBL" id="BMQL01000013">
    <property type="protein sequence ID" value="GGR11435.1"/>
    <property type="molecule type" value="Genomic_DNA"/>
</dbReference>
<dbReference type="Proteomes" id="UP000603865">
    <property type="component" value="Unassembled WGS sequence"/>
</dbReference>
<evidence type="ECO:0008006" key="4">
    <source>
        <dbReference type="Google" id="ProtNLM"/>
    </source>
</evidence>
<comment type="caution">
    <text evidence="2">The sequence shown here is derived from an EMBL/GenBank/DDBJ whole genome shotgun (WGS) entry which is preliminary data.</text>
</comment>
<accession>A0A918C971</accession>
<reference evidence="2" key="2">
    <citation type="submission" date="2020-09" db="EMBL/GenBank/DDBJ databases">
        <authorList>
            <person name="Sun Q."/>
            <person name="Ohkuma M."/>
        </authorList>
    </citation>
    <scope>NUCLEOTIDE SEQUENCE</scope>
    <source>
        <strain evidence="2">JCM 31311</strain>
    </source>
</reference>
<evidence type="ECO:0000313" key="3">
    <source>
        <dbReference type="Proteomes" id="UP000603865"/>
    </source>
</evidence>
<gene>
    <name evidence="2" type="ORF">GCM10008957_25290</name>
</gene>
<feature type="compositionally biased region" description="Polar residues" evidence="1">
    <location>
        <begin position="26"/>
        <end position="35"/>
    </location>
</feature>
<dbReference type="RefSeq" id="WP_189090875.1">
    <property type="nucleotide sequence ID" value="NZ_BMQL01000013.1"/>
</dbReference>
<evidence type="ECO:0000256" key="1">
    <source>
        <dbReference type="SAM" id="MobiDB-lite"/>
    </source>
</evidence>
<feature type="region of interest" description="Disordered" evidence="1">
    <location>
        <begin position="17"/>
        <end position="37"/>
    </location>
</feature>
<evidence type="ECO:0000313" key="2">
    <source>
        <dbReference type="EMBL" id="GGR11435.1"/>
    </source>
</evidence>
<proteinExistence type="predicted"/>